<dbReference type="PANTHER" id="PTHR39181">
    <property type="entry name" value="TYROSINE-PROTEIN PHOSPHATASE YWQE"/>
    <property type="match status" value="1"/>
</dbReference>
<dbReference type="InterPro" id="IPR016195">
    <property type="entry name" value="Pol/histidinol_Pase-like"/>
</dbReference>
<dbReference type="PANTHER" id="PTHR39181:SF1">
    <property type="entry name" value="TYROSINE-PROTEIN PHOSPHATASE YWQE"/>
    <property type="match status" value="1"/>
</dbReference>
<keyword evidence="3" id="KW-0378">Hydrolase</keyword>
<comment type="similarity">
    <text evidence="1">Belongs to the metallo-dependent hydrolases superfamily. CpsB/CapC family.</text>
</comment>
<evidence type="ECO:0000256" key="2">
    <source>
        <dbReference type="ARBA" id="ARBA00013064"/>
    </source>
</evidence>
<dbReference type="EMBL" id="CADCWK010000082">
    <property type="protein sequence ID" value="CAA9551446.1"/>
    <property type="molecule type" value="Genomic_DNA"/>
</dbReference>
<dbReference type="Gene3D" id="3.20.20.140">
    <property type="entry name" value="Metal-dependent hydrolases"/>
    <property type="match status" value="1"/>
</dbReference>
<organism evidence="5">
    <name type="scientific">uncultured Thermomicrobiales bacterium</name>
    <dbReference type="NCBI Taxonomy" id="1645740"/>
    <lineage>
        <taxon>Bacteria</taxon>
        <taxon>Pseudomonadati</taxon>
        <taxon>Thermomicrobiota</taxon>
        <taxon>Thermomicrobia</taxon>
        <taxon>Thermomicrobiales</taxon>
        <taxon>environmental samples</taxon>
    </lineage>
</organism>
<evidence type="ECO:0000256" key="3">
    <source>
        <dbReference type="ARBA" id="ARBA00022801"/>
    </source>
</evidence>
<dbReference type="AlphaFoldDB" id="A0A6J4UIJ7"/>
<protein>
    <recommendedName>
        <fullName evidence="2">protein-tyrosine-phosphatase</fullName>
        <ecNumber evidence="2">3.1.3.48</ecNumber>
    </recommendedName>
</protein>
<evidence type="ECO:0000256" key="4">
    <source>
        <dbReference type="ARBA" id="ARBA00051722"/>
    </source>
</evidence>
<dbReference type="PIRSF" id="PIRSF016557">
    <property type="entry name" value="Caps_synth_CpsB"/>
    <property type="match status" value="1"/>
</dbReference>
<comment type="catalytic activity">
    <reaction evidence="4">
        <text>O-phospho-L-tyrosyl-[protein] + H2O = L-tyrosyl-[protein] + phosphate</text>
        <dbReference type="Rhea" id="RHEA:10684"/>
        <dbReference type="Rhea" id="RHEA-COMP:10136"/>
        <dbReference type="Rhea" id="RHEA-COMP:20101"/>
        <dbReference type="ChEBI" id="CHEBI:15377"/>
        <dbReference type="ChEBI" id="CHEBI:43474"/>
        <dbReference type="ChEBI" id="CHEBI:46858"/>
        <dbReference type="ChEBI" id="CHEBI:61978"/>
        <dbReference type="EC" id="3.1.3.48"/>
    </reaction>
</comment>
<dbReference type="EC" id="3.1.3.48" evidence="2"/>
<dbReference type="SUPFAM" id="SSF89550">
    <property type="entry name" value="PHP domain-like"/>
    <property type="match status" value="1"/>
</dbReference>
<gene>
    <name evidence="5" type="ORF">AVDCRST_MAG33-925</name>
</gene>
<evidence type="ECO:0000313" key="5">
    <source>
        <dbReference type="EMBL" id="CAA9551446.1"/>
    </source>
</evidence>
<sequence length="261" mass="27772">MIDLHNHLLPGIDDGARSMDVTRQVLARASGFGYRTIVATPHLRDRLLASYGVDVAERLAEVTALAAGIGITVAGGYEVFLSPDLPRRLAEGEPSTLAGTRSILVEVPFVGWPPYTEATLFALQTVDYRPVLAHPERYQAVQRDPQLALALAGRGVPLQLSLGSLVSSSRTVRRTAEQLLAAGAIAVVASDAHGDDHRLAAVPAGLARLTELVGPETADRIVRVNPEAILAGSPIRPAAPAEGSGRLGGRRWWRLGRRGRA</sequence>
<reference evidence="5" key="1">
    <citation type="submission" date="2020-02" db="EMBL/GenBank/DDBJ databases">
        <authorList>
            <person name="Meier V. D."/>
        </authorList>
    </citation>
    <scope>NUCLEOTIDE SEQUENCE</scope>
    <source>
        <strain evidence="5">AVDCRST_MAG33</strain>
    </source>
</reference>
<dbReference type="GO" id="GO:0030145">
    <property type="term" value="F:manganese ion binding"/>
    <property type="evidence" value="ECO:0007669"/>
    <property type="project" value="InterPro"/>
</dbReference>
<accession>A0A6J4UIJ7</accession>
<name>A0A6J4UIJ7_9BACT</name>
<evidence type="ECO:0000256" key="1">
    <source>
        <dbReference type="ARBA" id="ARBA00005750"/>
    </source>
</evidence>
<proteinExistence type="inferred from homology"/>
<dbReference type="Pfam" id="PF19567">
    <property type="entry name" value="CpsB_CapC"/>
    <property type="match status" value="1"/>
</dbReference>
<dbReference type="GO" id="GO:0004725">
    <property type="term" value="F:protein tyrosine phosphatase activity"/>
    <property type="evidence" value="ECO:0007669"/>
    <property type="project" value="UniProtKB-EC"/>
</dbReference>
<dbReference type="InterPro" id="IPR016667">
    <property type="entry name" value="Caps_polysacc_synth_CpsB/CapC"/>
</dbReference>